<dbReference type="OrthoDB" id="3732531at2"/>
<dbReference type="Proteomes" id="UP000313849">
    <property type="component" value="Unassembled WGS sequence"/>
</dbReference>
<evidence type="ECO:0000256" key="1">
    <source>
        <dbReference type="SAM" id="MobiDB-lite"/>
    </source>
</evidence>
<accession>A0A5C5B9N3</accession>
<reference evidence="2 3" key="1">
    <citation type="submission" date="2019-06" db="EMBL/GenBank/DDBJ databases">
        <title>Draft genome sequence of Miniimonas arenae KCTC 19750T isolated from sea sand.</title>
        <authorList>
            <person name="Park S.-J."/>
        </authorList>
    </citation>
    <scope>NUCLEOTIDE SEQUENCE [LARGE SCALE GENOMIC DNA]</scope>
    <source>
        <strain evidence="2 3">KCTC 19750</strain>
    </source>
</reference>
<name>A0A5C5B9N3_9MICO</name>
<evidence type="ECO:0000313" key="3">
    <source>
        <dbReference type="Proteomes" id="UP000313849"/>
    </source>
</evidence>
<gene>
    <name evidence="2" type="ORF">FH969_11505</name>
</gene>
<evidence type="ECO:0000313" key="2">
    <source>
        <dbReference type="EMBL" id="TNU73411.1"/>
    </source>
</evidence>
<comment type="caution">
    <text evidence="2">The sequence shown here is derived from an EMBL/GenBank/DDBJ whole genome shotgun (WGS) entry which is preliminary data.</text>
</comment>
<sequence length="136" mass="14964">MNDTIDPWDEPPPSRLDEPAKTFEPTVADEVSDLARHGDPSKRDFAPEVTAETERLRRGIVWMRPTELIPQTTARIAGRGIDFQAELARRARSLPVQTAAVTHRAIRERSSALPPLSSFGVTTPQHDGPQHAGPGL</sequence>
<feature type="region of interest" description="Disordered" evidence="1">
    <location>
        <begin position="102"/>
        <end position="136"/>
    </location>
</feature>
<proteinExistence type="predicted"/>
<feature type="region of interest" description="Disordered" evidence="1">
    <location>
        <begin position="1"/>
        <end position="22"/>
    </location>
</feature>
<dbReference type="EMBL" id="VENP01000047">
    <property type="protein sequence ID" value="TNU73411.1"/>
    <property type="molecule type" value="Genomic_DNA"/>
</dbReference>
<protein>
    <submittedName>
        <fullName evidence="2">Uncharacterized protein</fullName>
    </submittedName>
</protein>
<keyword evidence="3" id="KW-1185">Reference proteome</keyword>
<dbReference type="RefSeq" id="WP_108717748.1">
    <property type="nucleotide sequence ID" value="NZ_VENP01000047.1"/>
</dbReference>
<organism evidence="2 3">
    <name type="scientific">Miniimonas arenae</name>
    <dbReference type="NCBI Taxonomy" id="676201"/>
    <lineage>
        <taxon>Bacteria</taxon>
        <taxon>Bacillati</taxon>
        <taxon>Actinomycetota</taxon>
        <taxon>Actinomycetes</taxon>
        <taxon>Micrococcales</taxon>
        <taxon>Beutenbergiaceae</taxon>
        <taxon>Miniimonas</taxon>
    </lineage>
</organism>
<dbReference type="AlphaFoldDB" id="A0A5C5B9N3"/>